<evidence type="ECO:0000256" key="4">
    <source>
        <dbReference type="ARBA" id="ARBA00022729"/>
    </source>
</evidence>
<gene>
    <name evidence="9" type="ORF">MNBD_GAMMA21-418</name>
</gene>
<keyword evidence="5" id="KW-0677">Repeat</keyword>
<dbReference type="GO" id="GO:1990063">
    <property type="term" value="C:Bam protein complex"/>
    <property type="evidence" value="ECO:0007669"/>
    <property type="project" value="TreeGrafter"/>
</dbReference>
<dbReference type="HAMAP" id="MF_01430">
    <property type="entry name" value="OM_assembly_BamA"/>
    <property type="match status" value="1"/>
</dbReference>
<organism evidence="9">
    <name type="scientific">hydrothermal vent metagenome</name>
    <dbReference type="NCBI Taxonomy" id="652676"/>
    <lineage>
        <taxon>unclassified sequences</taxon>
        <taxon>metagenomes</taxon>
        <taxon>ecological metagenomes</taxon>
    </lineage>
</organism>
<accession>A0A3B1AB51</accession>
<dbReference type="GO" id="GO:0051205">
    <property type="term" value="P:protein insertion into membrane"/>
    <property type="evidence" value="ECO:0007669"/>
    <property type="project" value="TreeGrafter"/>
</dbReference>
<dbReference type="InterPro" id="IPR000184">
    <property type="entry name" value="Bac_surfAg_D15"/>
</dbReference>
<feature type="domain" description="POTRA" evidence="8">
    <location>
        <begin position="23"/>
        <end position="90"/>
    </location>
</feature>
<feature type="domain" description="POTRA" evidence="8">
    <location>
        <begin position="174"/>
        <end position="259"/>
    </location>
</feature>
<evidence type="ECO:0000256" key="6">
    <source>
        <dbReference type="ARBA" id="ARBA00023136"/>
    </source>
</evidence>
<dbReference type="PIRSF" id="PIRSF006076">
    <property type="entry name" value="OM_assembly_OMP85"/>
    <property type="match status" value="1"/>
</dbReference>
<dbReference type="PANTHER" id="PTHR12815">
    <property type="entry name" value="SORTING AND ASSEMBLY MACHINERY SAMM50 PROTEIN FAMILY MEMBER"/>
    <property type="match status" value="1"/>
</dbReference>
<protein>
    <submittedName>
        <fullName evidence="9">Outer membrane protein assembly factor YaeT</fullName>
    </submittedName>
</protein>
<keyword evidence="2" id="KW-1134">Transmembrane beta strand</keyword>
<evidence type="ECO:0000256" key="2">
    <source>
        <dbReference type="ARBA" id="ARBA00022452"/>
    </source>
</evidence>
<dbReference type="Pfam" id="PF07244">
    <property type="entry name" value="POTRA"/>
    <property type="match status" value="4"/>
</dbReference>
<dbReference type="EMBL" id="UOFR01000063">
    <property type="protein sequence ID" value="VAW98800.1"/>
    <property type="molecule type" value="Genomic_DNA"/>
</dbReference>
<dbReference type="PANTHER" id="PTHR12815:SF23">
    <property type="entry name" value="OUTER MEMBRANE PROTEIN ASSEMBLY FACTOR BAMA"/>
    <property type="match status" value="1"/>
</dbReference>
<evidence type="ECO:0000256" key="3">
    <source>
        <dbReference type="ARBA" id="ARBA00022692"/>
    </source>
</evidence>
<dbReference type="AlphaFoldDB" id="A0A3B1AB51"/>
<feature type="domain" description="POTRA" evidence="8">
    <location>
        <begin position="343"/>
        <end position="417"/>
    </location>
</feature>
<evidence type="ECO:0000256" key="5">
    <source>
        <dbReference type="ARBA" id="ARBA00022737"/>
    </source>
</evidence>
<keyword evidence="6" id="KW-0472">Membrane</keyword>
<dbReference type="GO" id="GO:0043165">
    <property type="term" value="P:Gram-negative-bacterium-type cell outer membrane assembly"/>
    <property type="evidence" value="ECO:0007669"/>
    <property type="project" value="TreeGrafter"/>
</dbReference>
<keyword evidence="3" id="KW-0812">Transmembrane</keyword>
<dbReference type="Gene3D" id="3.10.20.310">
    <property type="entry name" value="membrane protein fhac"/>
    <property type="match status" value="5"/>
</dbReference>
<sequence length="768" mass="86377">MNKTAPILASLLYATQANAFETFTVNDIRLEGLQRISIGTVFNYLPVKIGDSFSNEDSSNAIRTLYKTGFFKDVRFERENNVLVIFVSERPSIDKINIDGNEDIESEQLLKALGDQGFKVNGIYDESVLAKMSQELKRQYYGLGKYGVSIETIATPLERNRIEIEINISEGEEAKVYALNIIGNKVYDDEKLNNIMQLGARGYFGGRENYSRQVLAGDLESLRSYYMDRGYINFQIDSTQVSLTPNKKDVYLTANITEGKIFTIREVQKAGELILTPEVLEENITFKKDEIFSRRKVSDTRKNISDRLAELGYPFSNVNISPNVDNDSQTVELTLFIDPGRRVYVRRINISGNLKTDDKVVRRELRQFENDWLSTKKTARSKTRLDRTGFFNNVSINTPSVPGTVDQVDLDVQVSERSTGNLSLGVGFSETQGALINFGVSQNNFMGGGKKLAFRIDNSSATQQYSFSLTDPYFTNDGISQSMSFLVRELDARAANIANYIVNTKSGRLSYGMPISENASTSAGFALENTELITGTTTSNEVNKFIEENNNGVSSYDMLKLNWRWAYDTRNKAIFADEGYRTLVSFNTSVPSSDLEFYKLSFSHLQYINLSENFTFRYKFNVDYGSEYGDTTELPPFERFFAGGSRSIRGFDGNSLGAKDSNNDPIGGDRRLLSSVELIIPNPFADEQSRDIQLTAFIDAGYVWAPESTILREDQKDKSGLGELRYSSGIGMIWITPVGVMRFSYAIPLNEEPGDEITNFQFTLGADF</sequence>
<comment type="subcellular location">
    <subcellularLocation>
        <location evidence="1">Membrane</location>
    </subcellularLocation>
</comment>
<dbReference type="Gene3D" id="2.40.160.50">
    <property type="entry name" value="membrane protein fhac: a member of the omp85/tpsb transporter family"/>
    <property type="match status" value="1"/>
</dbReference>
<dbReference type="InterPro" id="IPR023707">
    <property type="entry name" value="OM_assembly_BamA"/>
</dbReference>
<evidence type="ECO:0000313" key="9">
    <source>
        <dbReference type="EMBL" id="VAW98800.1"/>
    </source>
</evidence>
<dbReference type="NCBIfam" id="TIGR03303">
    <property type="entry name" value="OM_YaeT"/>
    <property type="match status" value="1"/>
</dbReference>
<evidence type="ECO:0000256" key="1">
    <source>
        <dbReference type="ARBA" id="ARBA00004370"/>
    </source>
</evidence>
<reference evidence="9" key="1">
    <citation type="submission" date="2018-06" db="EMBL/GenBank/DDBJ databases">
        <authorList>
            <person name="Zhirakovskaya E."/>
        </authorList>
    </citation>
    <scope>NUCLEOTIDE SEQUENCE</scope>
</reference>
<dbReference type="InterPro" id="IPR039910">
    <property type="entry name" value="D15-like"/>
</dbReference>
<keyword evidence="7" id="KW-0998">Cell outer membrane</keyword>
<dbReference type="InterPro" id="IPR034746">
    <property type="entry name" value="POTRA"/>
</dbReference>
<name>A0A3B1AB51_9ZZZZ</name>
<keyword evidence="4" id="KW-0732">Signal</keyword>
<feature type="domain" description="POTRA" evidence="8">
    <location>
        <begin position="91"/>
        <end position="171"/>
    </location>
</feature>
<evidence type="ECO:0000259" key="8">
    <source>
        <dbReference type="PROSITE" id="PS51779"/>
    </source>
</evidence>
<proteinExistence type="inferred from homology"/>
<dbReference type="PROSITE" id="PS51779">
    <property type="entry name" value="POTRA"/>
    <property type="match status" value="4"/>
</dbReference>
<dbReference type="Pfam" id="PF01103">
    <property type="entry name" value="Omp85"/>
    <property type="match status" value="1"/>
</dbReference>
<evidence type="ECO:0000256" key="7">
    <source>
        <dbReference type="ARBA" id="ARBA00023237"/>
    </source>
</evidence>
<dbReference type="InterPro" id="IPR010827">
    <property type="entry name" value="BamA/TamA_POTRA"/>
</dbReference>